<dbReference type="OMA" id="SQLPWFE"/>
<accession>A7S0T9</accession>
<reference evidence="2 3" key="1">
    <citation type="journal article" date="2007" name="Science">
        <title>Sea anemone genome reveals ancestral eumetazoan gene repertoire and genomic organization.</title>
        <authorList>
            <person name="Putnam N.H."/>
            <person name="Srivastava M."/>
            <person name="Hellsten U."/>
            <person name="Dirks B."/>
            <person name="Chapman J."/>
            <person name="Salamov A."/>
            <person name="Terry A."/>
            <person name="Shapiro H."/>
            <person name="Lindquist E."/>
            <person name="Kapitonov V.V."/>
            <person name="Jurka J."/>
            <person name="Genikhovich G."/>
            <person name="Grigoriev I.V."/>
            <person name="Lucas S.M."/>
            <person name="Steele R.E."/>
            <person name="Finnerty J.R."/>
            <person name="Technau U."/>
            <person name="Martindale M.Q."/>
            <person name="Rokhsar D.S."/>
        </authorList>
    </citation>
    <scope>NUCLEOTIDE SEQUENCE [LARGE SCALE GENOMIC DNA]</scope>
    <source>
        <strain evidence="3">CH2 X CH6</strain>
    </source>
</reference>
<evidence type="ECO:0000313" key="2">
    <source>
        <dbReference type="EMBL" id="EDO42638.1"/>
    </source>
</evidence>
<dbReference type="STRING" id="45351.A7S0T9"/>
<gene>
    <name evidence="2" type="ORF">NEMVEDRAFT_v1g100263</name>
</gene>
<dbReference type="Gene3D" id="3.40.50.11500">
    <property type="match status" value="1"/>
</dbReference>
<name>A7S0T9_NEMVE</name>
<dbReference type="HOGENOM" id="CLU_008196_0_0_1"/>
<sequence>QNYTFVLTDIQGQYRFGFCRYSPNVKSCLCILSYLPWFEIFYDLLNKISDLIRSSTDEVVSLLNAFVKEPLPKPGTPFTITAPGTTKQYTYTSPDPMKLPTIPANRNLTDYYAAVEPQNMITMFISMFFERRIIITSKKLNVLTACCYGAMSLLYPMHWQHMFVPIVPPHLLDYCCAPMPFLVGVHSSLMAVSTL</sequence>
<dbReference type="PhylomeDB" id="A7S0T9"/>
<organism evidence="2 3">
    <name type="scientific">Nematostella vectensis</name>
    <name type="common">Starlet sea anemone</name>
    <dbReference type="NCBI Taxonomy" id="45351"/>
    <lineage>
        <taxon>Eukaryota</taxon>
        <taxon>Metazoa</taxon>
        <taxon>Cnidaria</taxon>
        <taxon>Anthozoa</taxon>
        <taxon>Hexacorallia</taxon>
        <taxon>Actiniaria</taxon>
        <taxon>Edwardsiidae</taxon>
        <taxon>Nematostella</taxon>
    </lineage>
</organism>
<dbReference type="eggNOG" id="KOG3569">
    <property type="taxonomic scope" value="Eukaryota"/>
</dbReference>
<protein>
    <recommendedName>
        <fullName evidence="1">UDENN domain-containing protein</fullName>
    </recommendedName>
</protein>
<dbReference type="SMART" id="SM00799">
    <property type="entry name" value="DENN"/>
    <property type="match status" value="1"/>
</dbReference>
<dbReference type="GO" id="GO:0005085">
    <property type="term" value="F:guanyl-nucleotide exchange factor activity"/>
    <property type="evidence" value="ECO:0007669"/>
    <property type="project" value="InterPro"/>
</dbReference>
<evidence type="ECO:0000259" key="1">
    <source>
        <dbReference type="PROSITE" id="PS50211"/>
    </source>
</evidence>
<dbReference type="PANTHER" id="PTHR13196">
    <property type="entry name" value="DENN DOMAIN-CONTAINING"/>
    <property type="match status" value="1"/>
</dbReference>
<dbReference type="EMBL" id="DS469562">
    <property type="protein sequence ID" value="EDO42638.1"/>
    <property type="molecule type" value="Genomic_DNA"/>
</dbReference>
<dbReference type="InterPro" id="IPR001194">
    <property type="entry name" value="cDENN_dom"/>
</dbReference>
<dbReference type="Pfam" id="PF02141">
    <property type="entry name" value="DENN"/>
    <property type="match status" value="1"/>
</dbReference>
<feature type="non-terminal residue" evidence="2">
    <location>
        <position position="195"/>
    </location>
</feature>
<dbReference type="AlphaFoldDB" id="A7S0T9"/>
<proteinExistence type="predicted"/>
<dbReference type="PROSITE" id="PS50211">
    <property type="entry name" value="DENN"/>
    <property type="match status" value="1"/>
</dbReference>
<keyword evidence="3" id="KW-1185">Reference proteome</keyword>
<dbReference type="InterPro" id="IPR040032">
    <property type="entry name" value="DENND1A/B/C"/>
</dbReference>
<dbReference type="InParanoid" id="A7S0T9"/>
<dbReference type="Proteomes" id="UP000001593">
    <property type="component" value="Unassembled WGS sequence"/>
</dbReference>
<dbReference type="FunFam" id="3.30.450.200:FF:000015">
    <property type="entry name" value="Predicted protein"/>
    <property type="match status" value="1"/>
</dbReference>
<feature type="domain" description="UDENN" evidence="1">
    <location>
        <begin position="1"/>
        <end position="195"/>
    </location>
</feature>
<dbReference type="Gene3D" id="3.30.450.200">
    <property type="match status" value="1"/>
</dbReference>
<evidence type="ECO:0000313" key="3">
    <source>
        <dbReference type="Proteomes" id="UP000001593"/>
    </source>
</evidence>
<dbReference type="InterPro" id="IPR037516">
    <property type="entry name" value="Tripartite_DENN"/>
</dbReference>
<dbReference type="PANTHER" id="PTHR13196:SF14">
    <property type="entry name" value="UDENN DOMAIN-CONTAINING PROTEIN"/>
    <property type="match status" value="1"/>
</dbReference>
<dbReference type="InterPro" id="IPR043153">
    <property type="entry name" value="DENN_C"/>
</dbReference>